<reference evidence="2" key="1">
    <citation type="journal article" date="2024" name="Proc. Natl. Acad. Sci. U.S.A.">
        <title>Extraordinary preservation of gene collinearity over three hundred million years revealed in homosporous lycophytes.</title>
        <authorList>
            <person name="Li C."/>
            <person name="Wickell D."/>
            <person name="Kuo L.Y."/>
            <person name="Chen X."/>
            <person name="Nie B."/>
            <person name="Liao X."/>
            <person name="Peng D."/>
            <person name="Ji J."/>
            <person name="Jenkins J."/>
            <person name="Williams M."/>
            <person name="Shu S."/>
            <person name="Plott C."/>
            <person name="Barry K."/>
            <person name="Rajasekar S."/>
            <person name="Grimwood J."/>
            <person name="Han X."/>
            <person name="Sun S."/>
            <person name="Hou Z."/>
            <person name="He W."/>
            <person name="Dai G."/>
            <person name="Sun C."/>
            <person name="Schmutz J."/>
            <person name="Leebens-Mack J.H."/>
            <person name="Li F.W."/>
            <person name="Wang L."/>
        </authorList>
    </citation>
    <scope>NUCLEOTIDE SEQUENCE [LARGE SCALE GENOMIC DNA]</scope>
    <source>
        <strain evidence="2">cv. PW_Plant_1</strain>
    </source>
</reference>
<sequence length="358" mass="38912">MAINSVLQSLKLLNPLFFSSSRIPFYNCLRENDFLGNPAVRLFHDCSHSKDQEQRLMNQTLEEKHSMECELEVVKYLDSLKNYEKVGVPEGAGTDSDKGFDLQRMHRLLARLGDPLSKFQVVHVAGTKGKGSTVAFISNILRAAGFSVGTYTSPHISSIRERIVAGKTGRPISAEALRDLLRAARGILDCAILKESGRLSHFEVLTALAFKHFAEEKVDFAVVEAGLGGARDATNVVQPNGLAAAVIVAIGEEHLEALGGSLESIALAKAGIIKYGCPVVLGHQSEPIAEAVVQKVAASKRAHVFTTSSKDVQSSLNGYYIEKGMPFQMCSFVIDSKIEGLVNMHSTLSICFLFLIYA</sequence>
<accession>A0ACC2C1Q4</accession>
<evidence type="ECO:0000313" key="1">
    <source>
        <dbReference type="EMBL" id="KAJ7535953.1"/>
    </source>
</evidence>
<gene>
    <name evidence="1" type="ORF">O6H91_12G051700</name>
</gene>
<keyword evidence="2" id="KW-1185">Reference proteome</keyword>
<comment type="caution">
    <text evidence="1">The sequence shown here is derived from an EMBL/GenBank/DDBJ whole genome shotgun (WGS) entry which is preliminary data.</text>
</comment>
<protein>
    <submittedName>
        <fullName evidence="1">Uncharacterized protein</fullName>
    </submittedName>
</protein>
<name>A0ACC2C1Q4_DIPCM</name>
<evidence type="ECO:0000313" key="2">
    <source>
        <dbReference type="Proteomes" id="UP001162992"/>
    </source>
</evidence>
<dbReference type="EMBL" id="CM055103">
    <property type="protein sequence ID" value="KAJ7535953.1"/>
    <property type="molecule type" value="Genomic_DNA"/>
</dbReference>
<organism evidence="1 2">
    <name type="scientific">Diphasiastrum complanatum</name>
    <name type="common">Issler's clubmoss</name>
    <name type="synonym">Lycopodium complanatum</name>
    <dbReference type="NCBI Taxonomy" id="34168"/>
    <lineage>
        <taxon>Eukaryota</taxon>
        <taxon>Viridiplantae</taxon>
        <taxon>Streptophyta</taxon>
        <taxon>Embryophyta</taxon>
        <taxon>Tracheophyta</taxon>
        <taxon>Lycopodiopsida</taxon>
        <taxon>Lycopodiales</taxon>
        <taxon>Lycopodiaceae</taxon>
        <taxon>Lycopodioideae</taxon>
        <taxon>Diphasiastrum</taxon>
    </lineage>
</organism>
<dbReference type="Proteomes" id="UP001162992">
    <property type="component" value="Chromosome 12"/>
</dbReference>
<proteinExistence type="predicted"/>